<sequence>MPYVSQPSLKHRDEAVPPSSQPQVLLRVALPVGHYPGPQPHKRSKRAPFVPRRPAGRSVSGACRNSLAMKSEEEGTSMSLPSSLVRAAADLIQMRDPMLHTAEIQHALGMPSQCALKIFLRAIAVACVPRVKAVRRVKGRLSLTV</sequence>
<dbReference type="EMBL" id="JAINUG010000013">
    <property type="protein sequence ID" value="KAJ8414294.1"/>
    <property type="molecule type" value="Genomic_DNA"/>
</dbReference>
<feature type="region of interest" description="Disordered" evidence="1">
    <location>
        <begin position="1"/>
        <end position="22"/>
    </location>
</feature>
<organism evidence="2 3">
    <name type="scientific">Aldrovandia affinis</name>
    <dbReference type="NCBI Taxonomy" id="143900"/>
    <lineage>
        <taxon>Eukaryota</taxon>
        <taxon>Metazoa</taxon>
        <taxon>Chordata</taxon>
        <taxon>Craniata</taxon>
        <taxon>Vertebrata</taxon>
        <taxon>Euteleostomi</taxon>
        <taxon>Actinopterygii</taxon>
        <taxon>Neopterygii</taxon>
        <taxon>Teleostei</taxon>
        <taxon>Notacanthiformes</taxon>
        <taxon>Halosauridae</taxon>
        <taxon>Aldrovandia</taxon>
    </lineage>
</organism>
<comment type="caution">
    <text evidence="2">The sequence shown here is derived from an EMBL/GenBank/DDBJ whole genome shotgun (WGS) entry which is preliminary data.</text>
</comment>
<proteinExistence type="predicted"/>
<protein>
    <submittedName>
        <fullName evidence="2">Uncharacterized protein</fullName>
    </submittedName>
</protein>
<name>A0AAD7T4K9_9TELE</name>
<keyword evidence="3" id="KW-1185">Reference proteome</keyword>
<evidence type="ECO:0000313" key="3">
    <source>
        <dbReference type="Proteomes" id="UP001221898"/>
    </source>
</evidence>
<feature type="region of interest" description="Disordered" evidence="1">
    <location>
        <begin position="35"/>
        <end position="80"/>
    </location>
</feature>
<gene>
    <name evidence="2" type="ORF">AAFF_G00051640</name>
</gene>
<reference evidence="2" key="1">
    <citation type="journal article" date="2023" name="Science">
        <title>Genome structures resolve the early diversification of teleost fishes.</title>
        <authorList>
            <person name="Parey E."/>
            <person name="Louis A."/>
            <person name="Montfort J."/>
            <person name="Bouchez O."/>
            <person name="Roques C."/>
            <person name="Iampietro C."/>
            <person name="Lluch J."/>
            <person name="Castinel A."/>
            <person name="Donnadieu C."/>
            <person name="Desvignes T."/>
            <person name="Floi Bucao C."/>
            <person name="Jouanno E."/>
            <person name="Wen M."/>
            <person name="Mejri S."/>
            <person name="Dirks R."/>
            <person name="Jansen H."/>
            <person name="Henkel C."/>
            <person name="Chen W.J."/>
            <person name="Zahm M."/>
            <person name="Cabau C."/>
            <person name="Klopp C."/>
            <person name="Thompson A.W."/>
            <person name="Robinson-Rechavi M."/>
            <person name="Braasch I."/>
            <person name="Lecointre G."/>
            <person name="Bobe J."/>
            <person name="Postlethwait J.H."/>
            <person name="Berthelot C."/>
            <person name="Roest Crollius H."/>
            <person name="Guiguen Y."/>
        </authorList>
    </citation>
    <scope>NUCLEOTIDE SEQUENCE</scope>
    <source>
        <strain evidence="2">NC1722</strain>
    </source>
</reference>
<dbReference type="AlphaFoldDB" id="A0AAD7T4K9"/>
<evidence type="ECO:0000256" key="1">
    <source>
        <dbReference type="SAM" id="MobiDB-lite"/>
    </source>
</evidence>
<dbReference type="Proteomes" id="UP001221898">
    <property type="component" value="Unassembled WGS sequence"/>
</dbReference>
<accession>A0AAD7T4K9</accession>
<evidence type="ECO:0000313" key="2">
    <source>
        <dbReference type="EMBL" id="KAJ8414294.1"/>
    </source>
</evidence>